<protein>
    <submittedName>
        <fullName evidence="2">Uncharacterized protein</fullName>
    </submittedName>
</protein>
<evidence type="ECO:0000256" key="1">
    <source>
        <dbReference type="SAM" id="MobiDB-lite"/>
    </source>
</evidence>
<dbReference type="KEGG" id="fap:GR316_04565"/>
<dbReference type="Proteomes" id="UP000679284">
    <property type="component" value="Chromosome"/>
</dbReference>
<feature type="region of interest" description="Disordered" evidence="1">
    <location>
        <begin position="38"/>
        <end position="60"/>
    </location>
</feature>
<evidence type="ECO:0000313" key="3">
    <source>
        <dbReference type="Proteomes" id="UP000679284"/>
    </source>
</evidence>
<evidence type="ECO:0000313" key="2">
    <source>
        <dbReference type="EMBL" id="QUS36884.1"/>
    </source>
</evidence>
<accession>A0A8J8SLX6</accession>
<gene>
    <name evidence="2" type="ORF">GR316_04565</name>
</gene>
<reference evidence="2" key="1">
    <citation type="submission" date="2020-01" db="EMBL/GenBank/DDBJ databases">
        <authorList>
            <person name="Yang Y."/>
            <person name="Kwon Y.M."/>
        </authorList>
    </citation>
    <scope>NUCLEOTIDE SEQUENCE</scope>
    <source>
        <strain evidence="2">PG104</strain>
    </source>
</reference>
<dbReference type="AlphaFoldDB" id="A0A8J8SLX6"/>
<sequence>MQRMIMRMFMMKVMTKGIDYAARRGKDPATMTAEERAQAQSARGMAKRAQKIARITRRMR</sequence>
<organism evidence="2 3">
    <name type="scientific">Falsirhodobacter algicola</name>
    <dbReference type="NCBI Taxonomy" id="2692330"/>
    <lineage>
        <taxon>Bacteria</taxon>
        <taxon>Pseudomonadati</taxon>
        <taxon>Pseudomonadota</taxon>
        <taxon>Alphaproteobacteria</taxon>
        <taxon>Rhodobacterales</taxon>
        <taxon>Paracoccaceae</taxon>
        <taxon>Falsirhodobacter</taxon>
    </lineage>
</organism>
<feature type="compositionally biased region" description="Basic residues" evidence="1">
    <location>
        <begin position="45"/>
        <end position="60"/>
    </location>
</feature>
<name>A0A8J8SLX6_9RHOB</name>
<proteinExistence type="predicted"/>
<keyword evidence="3" id="KW-1185">Reference proteome</keyword>
<dbReference type="EMBL" id="CP047289">
    <property type="protein sequence ID" value="QUS36884.1"/>
    <property type="molecule type" value="Genomic_DNA"/>
</dbReference>